<dbReference type="InterPro" id="IPR003594">
    <property type="entry name" value="HATPase_dom"/>
</dbReference>
<dbReference type="Gene3D" id="1.10.287.130">
    <property type="match status" value="1"/>
</dbReference>
<organism evidence="9 10">
    <name type="scientific">Gryllotalpicola reticulitermitis</name>
    <dbReference type="NCBI Taxonomy" id="1184153"/>
    <lineage>
        <taxon>Bacteria</taxon>
        <taxon>Bacillati</taxon>
        <taxon>Actinomycetota</taxon>
        <taxon>Actinomycetes</taxon>
        <taxon>Micrococcales</taxon>
        <taxon>Microbacteriaceae</taxon>
        <taxon>Gryllotalpicola</taxon>
    </lineage>
</organism>
<dbReference type="Pfam" id="PF02518">
    <property type="entry name" value="HATPase_c"/>
    <property type="match status" value="1"/>
</dbReference>
<dbReference type="Gene3D" id="3.30.565.10">
    <property type="entry name" value="Histidine kinase-like ATPase, C-terminal domain"/>
    <property type="match status" value="1"/>
</dbReference>
<dbReference type="GO" id="GO:0005524">
    <property type="term" value="F:ATP binding"/>
    <property type="evidence" value="ECO:0007669"/>
    <property type="project" value="UniProtKB-KW"/>
</dbReference>
<dbReference type="SMART" id="SM00388">
    <property type="entry name" value="HisKA"/>
    <property type="match status" value="1"/>
</dbReference>
<dbReference type="Gene3D" id="3.30.450.20">
    <property type="entry name" value="PAS domain"/>
    <property type="match status" value="1"/>
</dbReference>
<evidence type="ECO:0000256" key="1">
    <source>
        <dbReference type="ARBA" id="ARBA00000085"/>
    </source>
</evidence>
<dbReference type="SUPFAM" id="SSF47384">
    <property type="entry name" value="Homodimeric domain of signal transducing histidine kinase"/>
    <property type="match status" value="1"/>
</dbReference>
<proteinExistence type="predicted"/>
<gene>
    <name evidence="9" type="ORF">ACFOYW_09795</name>
</gene>
<dbReference type="Pfam" id="PF00512">
    <property type="entry name" value="HisKA"/>
    <property type="match status" value="1"/>
</dbReference>
<dbReference type="InterPro" id="IPR004358">
    <property type="entry name" value="Sig_transdc_His_kin-like_C"/>
</dbReference>
<comment type="catalytic activity">
    <reaction evidence="1">
        <text>ATP + protein L-histidine = ADP + protein N-phospho-L-histidine.</text>
        <dbReference type="EC" id="2.7.13.3"/>
    </reaction>
</comment>
<sequence length="665" mass="71886">MNGGLAIPRVQIVAPTPEAAAAARSAVAAAGIGDEVAGVVSEVDGSIDEPVLIVADTLSEIDESALVDIVDYDFVLTTDVPAQLTDRLGLLHRRCERRMERLAEVEELRRRTMELTWNLHAERDIPALARAVLAGLHQVFACASAAVVIPAEAHFSDGAYAAAAWISRAGEPPRPAPKLGRIVGRAFEKLRQSAGSPIAIDGGDVLDLTRAEAPELLTQAFGSRAQRLVAVPIRLDSEVLGELMIVDTDAPAQRSALEKSMLSRVALQVGRAVSEVRARYRQQQTNNQLYEASAELQRLVDERDDLGVVIRSIADAINVGVLFYDNENHPQLHNRMVEKMLGLTGFDPATGRSTHVYASDRRTRVKQDKNIVSETLEGDSRGLIYWIGDPQAGEQRAVVTEAHVITRPDGERLGAAVVTYDVTDLANAIEIREEYLATVSHELRTPLTSIVGYLDLIDDAHDVEALGFGKEFRTIQHSAEQMLALIRDLLSTSTRELTLRIEPTDVGAVVTQSVSTLRPTVAAAHQRLVLDLPEGTVLAHVDGPRVKQVVDNLISNAVKYTPDGGTITVTLARDDESITISVADTGRGIKKTDQSRLFDRFFRAREAREAAIQGVGIGLTIVKTIVDGHGGEVTVTSEPGHGSTFTVQLPVRVGTTPLATLAMQP</sequence>
<dbReference type="InterPro" id="IPR036097">
    <property type="entry name" value="HisK_dim/P_sf"/>
</dbReference>
<dbReference type="InterPro" id="IPR029016">
    <property type="entry name" value="GAF-like_dom_sf"/>
</dbReference>
<keyword evidence="4" id="KW-0597">Phosphoprotein</keyword>
<dbReference type="RefSeq" id="WP_390228745.1">
    <property type="nucleotide sequence ID" value="NZ_JBHSCN010000005.1"/>
</dbReference>
<evidence type="ECO:0000313" key="9">
    <source>
        <dbReference type="EMBL" id="MFC4243665.1"/>
    </source>
</evidence>
<dbReference type="PROSITE" id="PS50109">
    <property type="entry name" value="HIS_KIN"/>
    <property type="match status" value="1"/>
</dbReference>
<dbReference type="InterPro" id="IPR005467">
    <property type="entry name" value="His_kinase_dom"/>
</dbReference>
<keyword evidence="10" id="KW-1185">Reference proteome</keyword>
<keyword evidence="9" id="KW-0547">Nucleotide-binding</keyword>
<evidence type="ECO:0000256" key="7">
    <source>
        <dbReference type="ARBA" id="ARBA00023012"/>
    </source>
</evidence>
<evidence type="ECO:0000313" key="10">
    <source>
        <dbReference type="Proteomes" id="UP001595900"/>
    </source>
</evidence>
<dbReference type="CDD" id="cd00082">
    <property type="entry name" value="HisKA"/>
    <property type="match status" value="1"/>
</dbReference>
<evidence type="ECO:0000256" key="2">
    <source>
        <dbReference type="ARBA" id="ARBA00004236"/>
    </source>
</evidence>
<dbReference type="InterPro" id="IPR003018">
    <property type="entry name" value="GAF"/>
</dbReference>
<dbReference type="SMART" id="SM00065">
    <property type="entry name" value="GAF"/>
    <property type="match status" value="1"/>
</dbReference>
<comment type="caution">
    <text evidence="9">The sequence shown here is derived from an EMBL/GenBank/DDBJ whole genome shotgun (WGS) entry which is preliminary data.</text>
</comment>
<protein>
    <recommendedName>
        <fullName evidence="3">histidine kinase</fullName>
        <ecNumber evidence="3">2.7.13.3</ecNumber>
    </recommendedName>
</protein>
<keyword evidence="9" id="KW-0067">ATP-binding</keyword>
<comment type="subcellular location">
    <subcellularLocation>
        <location evidence="2">Cell membrane</location>
    </subcellularLocation>
</comment>
<dbReference type="InterPro" id="IPR003661">
    <property type="entry name" value="HisK_dim/P_dom"/>
</dbReference>
<dbReference type="InterPro" id="IPR050736">
    <property type="entry name" value="Sensor_HK_Regulatory"/>
</dbReference>
<reference evidence="10" key="1">
    <citation type="journal article" date="2019" name="Int. J. Syst. Evol. Microbiol.">
        <title>The Global Catalogue of Microorganisms (GCM) 10K type strain sequencing project: providing services to taxonomists for standard genome sequencing and annotation.</title>
        <authorList>
            <consortium name="The Broad Institute Genomics Platform"/>
            <consortium name="The Broad Institute Genome Sequencing Center for Infectious Disease"/>
            <person name="Wu L."/>
            <person name="Ma J."/>
        </authorList>
    </citation>
    <scope>NUCLEOTIDE SEQUENCE [LARGE SCALE GENOMIC DNA]</scope>
    <source>
        <strain evidence="10">CGMCC 1.10363</strain>
    </source>
</reference>
<keyword evidence="5" id="KW-0808">Transferase</keyword>
<dbReference type="PRINTS" id="PR00344">
    <property type="entry name" value="BCTRLSENSOR"/>
</dbReference>
<dbReference type="SMART" id="SM00387">
    <property type="entry name" value="HATPase_c"/>
    <property type="match status" value="1"/>
</dbReference>
<evidence type="ECO:0000256" key="5">
    <source>
        <dbReference type="ARBA" id="ARBA00022679"/>
    </source>
</evidence>
<evidence type="ECO:0000256" key="4">
    <source>
        <dbReference type="ARBA" id="ARBA00022553"/>
    </source>
</evidence>
<dbReference type="EMBL" id="JBHSCN010000005">
    <property type="protein sequence ID" value="MFC4243665.1"/>
    <property type="molecule type" value="Genomic_DNA"/>
</dbReference>
<name>A0ABV8Q874_9MICO</name>
<accession>A0ABV8Q874</accession>
<dbReference type="PANTHER" id="PTHR43711:SF1">
    <property type="entry name" value="HISTIDINE KINASE 1"/>
    <property type="match status" value="1"/>
</dbReference>
<evidence type="ECO:0000256" key="6">
    <source>
        <dbReference type="ARBA" id="ARBA00022777"/>
    </source>
</evidence>
<keyword evidence="7" id="KW-0902">Two-component regulatory system</keyword>
<evidence type="ECO:0000256" key="3">
    <source>
        <dbReference type="ARBA" id="ARBA00012438"/>
    </source>
</evidence>
<dbReference type="SUPFAM" id="SSF55874">
    <property type="entry name" value="ATPase domain of HSP90 chaperone/DNA topoisomerase II/histidine kinase"/>
    <property type="match status" value="1"/>
</dbReference>
<keyword evidence="6" id="KW-0418">Kinase</keyword>
<dbReference type="Pfam" id="PF01590">
    <property type="entry name" value="GAF"/>
    <property type="match status" value="1"/>
</dbReference>
<dbReference type="Gene3D" id="3.30.450.40">
    <property type="match status" value="1"/>
</dbReference>
<dbReference type="InterPro" id="IPR036890">
    <property type="entry name" value="HATPase_C_sf"/>
</dbReference>
<feature type="domain" description="Histidine kinase" evidence="8">
    <location>
        <begin position="438"/>
        <end position="653"/>
    </location>
</feature>
<evidence type="ECO:0000259" key="8">
    <source>
        <dbReference type="PROSITE" id="PS50109"/>
    </source>
</evidence>
<dbReference type="PANTHER" id="PTHR43711">
    <property type="entry name" value="TWO-COMPONENT HISTIDINE KINASE"/>
    <property type="match status" value="1"/>
</dbReference>
<dbReference type="SUPFAM" id="SSF55781">
    <property type="entry name" value="GAF domain-like"/>
    <property type="match status" value="1"/>
</dbReference>
<dbReference type="Proteomes" id="UP001595900">
    <property type="component" value="Unassembled WGS sequence"/>
</dbReference>
<dbReference type="EC" id="2.7.13.3" evidence="3"/>